<dbReference type="SMART" id="SM00409">
    <property type="entry name" value="IG"/>
    <property type="match status" value="4"/>
</dbReference>
<keyword evidence="6 12" id="KW-1133">Transmembrane helix</keyword>
<dbReference type="Proteomes" id="UP001314169">
    <property type="component" value="Chromosome 15"/>
</dbReference>
<protein>
    <recommendedName>
        <fullName evidence="14">Ig-like domain-containing protein</fullName>
    </recommendedName>
</protein>
<evidence type="ECO:0000313" key="16">
    <source>
        <dbReference type="Proteomes" id="UP001314169"/>
    </source>
</evidence>
<accession>A0ABN9ZGJ8</accession>
<dbReference type="InterPro" id="IPR050412">
    <property type="entry name" value="Ig-like_Receptors_ImmuneReg"/>
</dbReference>
<dbReference type="InterPro" id="IPR036179">
    <property type="entry name" value="Ig-like_dom_sf"/>
</dbReference>
<reference evidence="15" key="1">
    <citation type="submission" date="2023-12" db="EMBL/GenBank/DDBJ databases">
        <authorList>
            <person name="Brown T."/>
        </authorList>
    </citation>
    <scope>NUCLEOTIDE SEQUENCE</scope>
</reference>
<feature type="compositionally biased region" description="Polar residues" evidence="11">
    <location>
        <begin position="566"/>
        <end position="582"/>
    </location>
</feature>
<dbReference type="SUPFAM" id="SSF48726">
    <property type="entry name" value="Immunoglobulin"/>
    <property type="match status" value="4"/>
</dbReference>
<evidence type="ECO:0000256" key="10">
    <source>
        <dbReference type="ARBA" id="ARBA00023319"/>
    </source>
</evidence>
<evidence type="ECO:0000256" key="3">
    <source>
        <dbReference type="ARBA" id="ARBA00022692"/>
    </source>
</evidence>
<evidence type="ECO:0000256" key="9">
    <source>
        <dbReference type="ARBA" id="ARBA00023180"/>
    </source>
</evidence>
<evidence type="ECO:0000256" key="11">
    <source>
        <dbReference type="SAM" id="MobiDB-lite"/>
    </source>
</evidence>
<evidence type="ECO:0000256" key="1">
    <source>
        <dbReference type="ARBA" id="ARBA00004162"/>
    </source>
</evidence>
<dbReference type="InterPro" id="IPR003599">
    <property type="entry name" value="Ig_sub"/>
</dbReference>
<evidence type="ECO:0000256" key="12">
    <source>
        <dbReference type="SAM" id="Phobius"/>
    </source>
</evidence>
<evidence type="ECO:0000256" key="5">
    <source>
        <dbReference type="ARBA" id="ARBA00022737"/>
    </source>
</evidence>
<feature type="region of interest" description="Disordered" evidence="11">
    <location>
        <begin position="497"/>
        <end position="582"/>
    </location>
</feature>
<evidence type="ECO:0000256" key="13">
    <source>
        <dbReference type="SAM" id="SignalP"/>
    </source>
</evidence>
<dbReference type="PANTHER" id="PTHR11738:SF179">
    <property type="entry name" value="LEUKOCYTE IMMUNOGLOBULIN-LIKE RECEPTOR SUBFAMILY A MEMBER 5"/>
    <property type="match status" value="1"/>
</dbReference>
<feature type="compositionally biased region" description="Basic and acidic residues" evidence="11">
    <location>
        <begin position="552"/>
        <end position="561"/>
    </location>
</feature>
<name>A0ABN9ZGJ8_PIPNA</name>
<sequence length="649" mass="70790">MTPTLTALLCLGLCVGLRTSVQAGTLPKPTIRAEPGPVIHSGNPVTIWCQGTPGAEEFRLVREGSPAPSKWRDLLEPEDKAKFSIRHMTEHDAGRYRCYYNSPAGWSERSDPLELVVTGYYSEPRLSALPSPVVPSGGNVTLHCSSWQGFGRFILTKEGAHRLSWALDSQYANEKTQALFPVGPLTPSHRGTFRCYGCDRHRPHVWSYPSEPLELLVSGESGKPSLLSQQGPIVASGQSLTLQCRSDVGYDRFALHKERGRDLPQSLALQPQAGLSQAHFPLGTVRSSQGGQYRCYGGYNLSSEWSAPSDPLDILVSGWLSDTPSLSVQPGPSVASGENVTLLCQSQSHTDTFLLSKEGAADPPLSLKAEHLAWQYQAEFSMSPVTSAHRGTYRCYSSLSSSPFLLSHPSEPLELLVSGTSGTLAPHPQGPCPQLISPWEALRIGPLCPIELGPQRLKRSPKWNMNILIGVSVALVLLLSLLLFFLLRHRCQSKGRMSAQRGAHVQPPAGTTHPEPKDRGQQISSSPAVDTQEEHLYAAMKDPPGKSMELYPRTRQDDGPHVSHSRPGTRQEMATSPSSLTQELLDTKGRQTEEDRQVDIPAAVSDIPQDVTYAHLNPSTLRRKTCTLSSSPSEEPPDEPSVYAALAIH</sequence>
<organism evidence="15 16">
    <name type="scientific">Pipistrellus nathusii</name>
    <name type="common">Nathusius' pipistrelle</name>
    <dbReference type="NCBI Taxonomy" id="59473"/>
    <lineage>
        <taxon>Eukaryota</taxon>
        <taxon>Metazoa</taxon>
        <taxon>Chordata</taxon>
        <taxon>Craniata</taxon>
        <taxon>Vertebrata</taxon>
        <taxon>Euteleostomi</taxon>
        <taxon>Mammalia</taxon>
        <taxon>Eutheria</taxon>
        <taxon>Laurasiatheria</taxon>
        <taxon>Chiroptera</taxon>
        <taxon>Yangochiroptera</taxon>
        <taxon>Vespertilionidae</taxon>
        <taxon>Pipistrellus</taxon>
    </lineage>
</organism>
<evidence type="ECO:0000259" key="14">
    <source>
        <dbReference type="PROSITE" id="PS50835"/>
    </source>
</evidence>
<keyword evidence="5" id="KW-0677">Repeat</keyword>
<keyword evidence="7 12" id="KW-0472">Membrane</keyword>
<dbReference type="EMBL" id="OY882872">
    <property type="protein sequence ID" value="CAK6437450.1"/>
    <property type="molecule type" value="Genomic_DNA"/>
</dbReference>
<feature type="domain" description="Ig-like" evidence="14">
    <location>
        <begin position="124"/>
        <end position="195"/>
    </location>
</feature>
<feature type="domain" description="Ig-like" evidence="14">
    <location>
        <begin position="324"/>
        <end position="407"/>
    </location>
</feature>
<dbReference type="CDD" id="cd16843">
    <property type="entry name" value="IgC2_D1_D2_LILR_KIR_like"/>
    <property type="match status" value="1"/>
</dbReference>
<dbReference type="InterPro" id="IPR013151">
    <property type="entry name" value="Immunoglobulin_dom"/>
</dbReference>
<evidence type="ECO:0000256" key="4">
    <source>
        <dbReference type="ARBA" id="ARBA00022729"/>
    </source>
</evidence>
<gene>
    <name evidence="15" type="ORF">MPIPNATIZW_LOCUS5756</name>
</gene>
<feature type="chain" id="PRO_5047162082" description="Ig-like domain-containing protein" evidence="13">
    <location>
        <begin position="24"/>
        <end position="649"/>
    </location>
</feature>
<feature type="transmembrane region" description="Helical" evidence="12">
    <location>
        <begin position="463"/>
        <end position="487"/>
    </location>
</feature>
<dbReference type="SMART" id="SM00408">
    <property type="entry name" value="IGc2"/>
    <property type="match status" value="4"/>
</dbReference>
<comment type="subcellular location">
    <subcellularLocation>
        <location evidence="1">Cell membrane</location>
        <topology evidence="1">Single-pass membrane protein</topology>
    </subcellularLocation>
</comment>
<keyword evidence="3 12" id="KW-0812">Transmembrane</keyword>
<feature type="region of interest" description="Disordered" evidence="11">
    <location>
        <begin position="624"/>
        <end position="649"/>
    </location>
</feature>
<evidence type="ECO:0000256" key="7">
    <source>
        <dbReference type="ARBA" id="ARBA00023136"/>
    </source>
</evidence>
<dbReference type="Pfam" id="PF00047">
    <property type="entry name" value="ig"/>
    <property type="match status" value="1"/>
</dbReference>
<dbReference type="PANTHER" id="PTHR11738">
    <property type="entry name" value="MHC CLASS I NK CELL RECEPTOR"/>
    <property type="match status" value="1"/>
</dbReference>
<dbReference type="Pfam" id="PF13895">
    <property type="entry name" value="Ig_2"/>
    <property type="match status" value="2"/>
</dbReference>
<evidence type="ECO:0000313" key="15">
    <source>
        <dbReference type="EMBL" id="CAK6437450.1"/>
    </source>
</evidence>
<keyword evidence="16" id="KW-1185">Reference proteome</keyword>
<keyword evidence="10" id="KW-0393">Immunoglobulin domain</keyword>
<feature type="signal peptide" evidence="13">
    <location>
        <begin position="1"/>
        <end position="23"/>
    </location>
</feature>
<dbReference type="Gene3D" id="2.60.40.10">
    <property type="entry name" value="Immunoglobulins"/>
    <property type="match status" value="4"/>
</dbReference>
<keyword evidence="9" id="KW-0325">Glycoprotein</keyword>
<dbReference type="InterPro" id="IPR013783">
    <property type="entry name" value="Ig-like_fold"/>
</dbReference>
<keyword evidence="8" id="KW-1015">Disulfide bond</keyword>
<evidence type="ECO:0000256" key="2">
    <source>
        <dbReference type="ARBA" id="ARBA00022475"/>
    </source>
</evidence>
<proteinExistence type="predicted"/>
<keyword evidence="4 13" id="KW-0732">Signal</keyword>
<keyword evidence="2" id="KW-1003">Cell membrane</keyword>
<evidence type="ECO:0000256" key="6">
    <source>
        <dbReference type="ARBA" id="ARBA00022989"/>
    </source>
</evidence>
<dbReference type="InterPro" id="IPR003598">
    <property type="entry name" value="Ig_sub2"/>
</dbReference>
<dbReference type="PROSITE" id="PS50835">
    <property type="entry name" value="IG_LIKE"/>
    <property type="match status" value="3"/>
</dbReference>
<evidence type="ECO:0000256" key="8">
    <source>
        <dbReference type="ARBA" id="ARBA00023157"/>
    </source>
</evidence>
<dbReference type="InterPro" id="IPR007110">
    <property type="entry name" value="Ig-like_dom"/>
</dbReference>
<feature type="domain" description="Ig-like" evidence="14">
    <location>
        <begin position="27"/>
        <end position="118"/>
    </location>
</feature>